<evidence type="ECO:0000313" key="2">
    <source>
        <dbReference type="EMBL" id="GHC98313.1"/>
    </source>
</evidence>
<dbReference type="SUPFAM" id="SSF51230">
    <property type="entry name" value="Single hybrid motif"/>
    <property type="match status" value="1"/>
</dbReference>
<evidence type="ECO:0008006" key="4">
    <source>
        <dbReference type="Google" id="ProtNLM"/>
    </source>
</evidence>
<gene>
    <name evidence="2" type="ORF">GCM10010334_40710</name>
</gene>
<dbReference type="RefSeq" id="WP_189824336.1">
    <property type="nucleotide sequence ID" value="NZ_BMVC01000007.1"/>
</dbReference>
<keyword evidence="1" id="KW-1133">Transmembrane helix</keyword>
<keyword evidence="1" id="KW-0812">Transmembrane</keyword>
<dbReference type="PRINTS" id="PR01490">
    <property type="entry name" value="RTXTOXIND"/>
</dbReference>
<evidence type="ECO:0000256" key="1">
    <source>
        <dbReference type="SAM" id="Phobius"/>
    </source>
</evidence>
<dbReference type="AlphaFoldDB" id="A0A919CB14"/>
<reference evidence="2" key="1">
    <citation type="journal article" date="2014" name="Int. J. Syst. Evol. Microbiol.">
        <title>Complete genome sequence of Corynebacterium casei LMG S-19264T (=DSM 44701T), isolated from a smear-ripened cheese.</title>
        <authorList>
            <consortium name="US DOE Joint Genome Institute (JGI-PGF)"/>
            <person name="Walter F."/>
            <person name="Albersmeier A."/>
            <person name="Kalinowski J."/>
            <person name="Ruckert C."/>
        </authorList>
    </citation>
    <scope>NUCLEOTIDE SEQUENCE</scope>
    <source>
        <strain evidence="2">JCM 4637</strain>
    </source>
</reference>
<name>A0A919CB14_9ACTN</name>
<protein>
    <recommendedName>
        <fullName evidence="4">HlyD family efflux transporter periplasmic adaptor subunit</fullName>
    </recommendedName>
</protein>
<proteinExistence type="predicted"/>
<dbReference type="Proteomes" id="UP000638353">
    <property type="component" value="Unassembled WGS sequence"/>
</dbReference>
<feature type="transmembrane region" description="Helical" evidence="1">
    <location>
        <begin position="21"/>
        <end position="48"/>
    </location>
</feature>
<accession>A0A919CB14</accession>
<comment type="caution">
    <text evidence="2">The sequence shown here is derived from an EMBL/GenBank/DDBJ whole genome shotgun (WGS) entry which is preliminary data.</text>
</comment>
<reference evidence="2" key="2">
    <citation type="submission" date="2020-09" db="EMBL/GenBank/DDBJ databases">
        <authorList>
            <person name="Sun Q."/>
            <person name="Ohkuma M."/>
        </authorList>
    </citation>
    <scope>NUCLEOTIDE SEQUENCE</scope>
    <source>
        <strain evidence="2">JCM 4637</strain>
    </source>
</reference>
<sequence>MQFRYQALQRKREPDELDAPVLLAAPRGWIAVFVVMIVMAGACVWAAFARLDVTVDAPGVLSHPAGTSQVQSPYTGMARELLVRPAQQVTAGQPVARLTDDAGRVRTVTSPFAGKVISATMTSGQIVRVGSTLATVERTDLPGDRLVALVFVPADQAARLVPGRPVSLSVSTAPPSAYGLLRGKVARVDPYPLTREALASLVGGDLAADGYHKGQAPRLVTVDLLRDRDSDSGYAWSTTRTPPVALASQTSVTASIALRTQSPLDLVLGR</sequence>
<evidence type="ECO:0000313" key="3">
    <source>
        <dbReference type="Proteomes" id="UP000638353"/>
    </source>
</evidence>
<dbReference type="EMBL" id="BMVC01000007">
    <property type="protein sequence ID" value="GHC98313.1"/>
    <property type="molecule type" value="Genomic_DNA"/>
</dbReference>
<dbReference type="InterPro" id="IPR011053">
    <property type="entry name" value="Single_hybrid_motif"/>
</dbReference>
<dbReference type="Gene3D" id="2.40.50.100">
    <property type="match status" value="1"/>
</dbReference>
<dbReference type="InterPro" id="IPR050739">
    <property type="entry name" value="MFP"/>
</dbReference>
<dbReference type="PANTHER" id="PTHR30386">
    <property type="entry name" value="MEMBRANE FUSION SUBUNIT OF EMRAB-TOLC MULTIDRUG EFFLUX PUMP"/>
    <property type="match status" value="1"/>
</dbReference>
<keyword evidence="1" id="KW-0472">Membrane</keyword>
<organism evidence="2 3">
    <name type="scientific">Streptomyces finlayi</name>
    <dbReference type="NCBI Taxonomy" id="67296"/>
    <lineage>
        <taxon>Bacteria</taxon>
        <taxon>Bacillati</taxon>
        <taxon>Actinomycetota</taxon>
        <taxon>Actinomycetes</taxon>
        <taxon>Kitasatosporales</taxon>
        <taxon>Streptomycetaceae</taxon>
        <taxon>Streptomyces</taxon>
    </lineage>
</organism>